<dbReference type="EMBL" id="CP011307">
    <property type="protein sequence ID" value="ALP95707.1"/>
    <property type="molecule type" value="Genomic_DNA"/>
</dbReference>
<sequence>MCAGVSKRAVLCKENMNLTAFPLCFWKKGGILKSVYCDG</sequence>
<accession>A0A0S2W8Q8</accession>
<keyword evidence="2" id="KW-1185">Reference proteome</keyword>
<reference evidence="1 2" key="1">
    <citation type="journal article" date="2015" name="Nat. Commun.">
        <title>Production of butyrate from lysine and the Amadori product fructoselysine by a human gut commensal.</title>
        <authorList>
            <person name="Bui T.P."/>
            <person name="Ritari J."/>
            <person name="Boeren S."/>
            <person name="de Waard P."/>
            <person name="Plugge C.M."/>
            <person name="de Vos W.M."/>
        </authorList>
    </citation>
    <scope>NUCLEOTIDE SEQUENCE [LARGE SCALE GENOMIC DNA]</scope>
    <source>
        <strain evidence="1 2">AF211</strain>
    </source>
</reference>
<dbReference type="Proteomes" id="UP000064844">
    <property type="component" value="Chromosome"/>
</dbReference>
<proteinExistence type="predicted"/>
<name>A0A0S2W8Q8_9FIRM</name>
<dbReference type="KEGG" id="ibu:IB211_03319c"/>
<evidence type="ECO:0000313" key="1">
    <source>
        <dbReference type="EMBL" id="ALP95707.1"/>
    </source>
</evidence>
<organism evidence="1 2">
    <name type="scientific">Intestinimonas butyriciproducens</name>
    <dbReference type="NCBI Taxonomy" id="1297617"/>
    <lineage>
        <taxon>Bacteria</taxon>
        <taxon>Bacillati</taxon>
        <taxon>Bacillota</taxon>
        <taxon>Clostridia</taxon>
        <taxon>Eubacteriales</taxon>
        <taxon>Intestinimonas</taxon>
    </lineage>
</organism>
<protein>
    <submittedName>
        <fullName evidence="1">Uncharacterized protein</fullName>
    </submittedName>
</protein>
<evidence type="ECO:0000313" key="2">
    <source>
        <dbReference type="Proteomes" id="UP000064844"/>
    </source>
</evidence>
<dbReference type="AlphaFoldDB" id="A0A0S2W8Q8"/>
<reference evidence="2" key="2">
    <citation type="submission" date="2015-04" db="EMBL/GenBank/DDBJ databases">
        <title>A butyrogenic pathway from the amino acid lysine in a human gut commensal.</title>
        <authorList>
            <person name="de Vos W.M."/>
            <person name="Bui N.T.P."/>
            <person name="Plugge C.M."/>
            <person name="Ritari J."/>
        </authorList>
    </citation>
    <scope>NUCLEOTIDE SEQUENCE [LARGE SCALE GENOMIC DNA]</scope>
    <source>
        <strain evidence="2">AF211</strain>
    </source>
</reference>
<gene>
    <name evidence="1" type="ORF">IB211_03319c</name>
</gene>
<dbReference type="STRING" id="1297617.IB211_03319c"/>